<evidence type="ECO:0000313" key="5">
    <source>
        <dbReference type="Proteomes" id="UP001222027"/>
    </source>
</evidence>
<accession>A0AAV8Q977</accession>
<evidence type="ECO:0000313" key="4">
    <source>
        <dbReference type="EMBL" id="KAJ8467674.1"/>
    </source>
</evidence>
<dbReference type="InterPro" id="IPR002885">
    <property type="entry name" value="PPR_rpt"/>
</dbReference>
<sequence length="649" mass="73977">MRSVVLLGHRSGRILSGSCLWVWPSRSLCSNDCGKDDGFSKDNGEKVDLGHLGVSPERVHRGKEAFPSKDAEERLDFADNKFDFGRNNEEELECGRIPEETLLGFSIGGTHRADDDDQSDCRGNINPRRRFIEDNKAEADRVFEILQQDGPAFNVHSALDELHLHVSNALVREVLLRILMSINGANKSRCAKLAYKFFVWSGQQMDYRHNTNSYNLTLKVFSEAKELKAMWRLVDEMTEKALPITARTFIILICTCGEAGMAKKVVERFINSKNFIYRPFKHSFNAILHSLLTVKQYRLVEWVHQKMLLEGYTPDVLTYNVVMRAKYMLGKLDQFHRLLDEMGRNGFDPDLHTYNLLLHVLGKSNNPLSALKLLNYMNDVGCHPSVLHFTTLIDGLSRAGNVDACKYFYDEMVKKGCEPDVVCYTVMITSYVIAGEFEKAHEIFQDMLIRGQLPNVFTYNAIIHGLCITGKFDEACSMLTDMNIRGCTPNFSVYSGLVTRLRNAGKVSQANDIIKYMVEKGVEVTETIYLKHFMRIRSSRLSCFSFIFSILGSKERENSSGGSFRIITYQGSTIRSSDPKVVNSVPKLFVVLLLGKHHFGGYMKQYVKLPVRKLNARHQDLRKQFNKFWRIHHANSSSLTSSGELLKIY</sequence>
<evidence type="ECO:0000256" key="1">
    <source>
        <dbReference type="ARBA" id="ARBA00007626"/>
    </source>
</evidence>
<comment type="similarity">
    <text evidence="1">Belongs to the PPR family. P subfamily.</text>
</comment>
<reference evidence="4 5" key="1">
    <citation type="submission" date="2022-12" db="EMBL/GenBank/DDBJ databases">
        <title>Chromosome-scale assembly of the Ensete ventricosum genome.</title>
        <authorList>
            <person name="Dussert Y."/>
            <person name="Stocks J."/>
            <person name="Wendawek A."/>
            <person name="Woldeyes F."/>
            <person name="Nichols R.A."/>
            <person name="Borrell J.S."/>
        </authorList>
    </citation>
    <scope>NUCLEOTIDE SEQUENCE [LARGE SCALE GENOMIC DNA]</scope>
    <source>
        <strain evidence="5">cv. Maze</strain>
        <tissue evidence="4">Seeds</tissue>
    </source>
</reference>
<dbReference type="PANTHER" id="PTHR47447">
    <property type="entry name" value="OS03G0856100 PROTEIN"/>
    <property type="match status" value="1"/>
</dbReference>
<dbReference type="Pfam" id="PF13041">
    <property type="entry name" value="PPR_2"/>
    <property type="match status" value="2"/>
</dbReference>
<feature type="repeat" description="PPR" evidence="3">
    <location>
        <begin position="420"/>
        <end position="454"/>
    </location>
</feature>
<dbReference type="AlphaFoldDB" id="A0AAV8Q977"/>
<gene>
    <name evidence="4" type="ORF">OPV22_030226</name>
</gene>
<keyword evidence="5" id="KW-1185">Reference proteome</keyword>
<feature type="repeat" description="PPR" evidence="3">
    <location>
        <begin position="455"/>
        <end position="489"/>
    </location>
</feature>
<dbReference type="EMBL" id="JAQQAF010000008">
    <property type="protein sequence ID" value="KAJ8467674.1"/>
    <property type="molecule type" value="Genomic_DNA"/>
</dbReference>
<comment type="caution">
    <text evidence="4">The sequence shown here is derived from an EMBL/GenBank/DDBJ whole genome shotgun (WGS) entry which is preliminary data.</text>
</comment>
<organism evidence="4 5">
    <name type="scientific">Ensete ventricosum</name>
    <name type="common">Abyssinian banana</name>
    <name type="synonym">Musa ensete</name>
    <dbReference type="NCBI Taxonomy" id="4639"/>
    <lineage>
        <taxon>Eukaryota</taxon>
        <taxon>Viridiplantae</taxon>
        <taxon>Streptophyta</taxon>
        <taxon>Embryophyta</taxon>
        <taxon>Tracheophyta</taxon>
        <taxon>Spermatophyta</taxon>
        <taxon>Magnoliopsida</taxon>
        <taxon>Liliopsida</taxon>
        <taxon>Zingiberales</taxon>
        <taxon>Musaceae</taxon>
        <taxon>Ensete</taxon>
    </lineage>
</organism>
<feature type="repeat" description="PPR" evidence="3">
    <location>
        <begin position="315"/>
        <end position="349"/>
    </location>
</feature>
<keyword evidence="2" id="KW-0677">Repeat</keyword>
<dbReference type="PANTHER" id="PTHR47447:SF28">
    <property type="entry name" value="PENTACOTRIPEPTIDE-REPEAT REGION OF PRORP DOMAIN-CONTAINING PROTEIN"/>
    <property type="match status" value="1"/>
</dbReference>
<feature type="repeat" description="PPR" evidence="3">
    <location>
        <begin position="350"/>
        <end position="384"/>
    </location>
</feature>
<dbReference type="PROSITE" id="PS51375">
    <property type="entry name" value="PPR"/>
    <property type="match status" value="5"/>
</dbReference>
<evidence type="ECO:0000256" key="3">
    <source>
        <dbReference type="PROSITE-ProRule" id="PRU00708"/>
    </source>
</evidence>
<dbReference type="Gene3D" id="1.25.40.10">
    <property type="entry name" value="Tetratricopeptide repeat domain"/>
    <property type="match status" value="3"/>
</dbReference>
<dbReference type="Pfam" id="PF13812">
    <property type="entry name" value="PPR_3"/>
    <property type="match status" value="1"/>
</dbReference>
<evidence type="ECO:0000256" key="2">
    <source>
        <dbReference type="ARBA" id="ARBA00022737"/>
    </source>
</evidence>
<protein>
    <recommendedName>
        <fullName evidence="6">Pentacotripeptide-repeat region of PRORP domain-containing protein</fullName>
    </recommendedName>
</protein>
<dbReference type="Pfam" id="PF12854">
    <property type="entry name" value="PPR_1"/>
    <property type="match status" value="1"/>
</dbReference>
<feature type="repeat" description="PPR" evidence="3">
    <location>
        <begin position="385"/>
        <end position="419"/>
    </location>
</feature>
<name>A0AAV8Q977_ENSVE</name>
<proteinExistence type="inferred from homology"/>
<dbReference type="Proteomes" id="UP001222027">
    <property type="component" value="Unassembled WGS sequence"/>
</dbReference>
<evidence type="ECO:0008006" key="6">
    <source>
        <dbReference type="Google" id="ProtNLM"/>
    </source>
</evidence>
<dbReference type="NCBIfam" id="TIGR00756">
    <property type="entry name" value="PPR"/>
    <property type="match status" value="4"/>
</dbReference>
<dbReference type="InterPro" id="IPR011990">
    <property type="entry name" value="TPR-like_helical_dom_sf"/>
</dbReference>